<dbReference type="InterPro" id="IPR006140">
    <property type="entry name" value="D-isomer_DH_NAD-bd"/>
</dbReference>
<dbReference type="GO" id="GO:0016616">
    <property type="term" value="F:oxidoreductase activity, acting on the CH-OH group of donors, NAD or NADP as acceptor"/>
    <property type="evidence" value="ECO:0007669"/>
    <property type="project" value="UniProtKB-ARBA"/>
</dbReference>
<dbReference type="Pfam" id="PF02826">
    <property type="entry name" value="2-Hacid_dh_C"/>
    <property type="match status" value="1"/>
</dbReference>
<dbReference type="PROSITE" id="PS00671">
    <property type="entry name" value="D_2_HYDROXYACID_DH_3"/>
    <property type="match status" value="1"/>
</dbReference>
<keyword evidence="2" id="KW-0560">Oxidoreductase</keyword>
<evidence type="ECO:0000256" key="1">
    <source>
        <dbReference type="ARBA" id="ARBA00005854"/>
    </source>
</evidence>
<comment type="similarity">
    <text evidence="1">Belongs to the D-isomer specific 2-hydroxyacid dehydrogenase family.</text>
</comment>
<evidence type="ECO:0000259" key="4">
    <source>
        <dbReference type="Pfam" id="PF02826"/>
    </source>
</evidence>
<feature type="domain" description="D-isomer specific 2-hydroxyacid dehydrogenase NAD-binding" evidence="4">
    <location>
        <begin position="118"/>
        <end position="290"/>
    </location>
</feature>
<gene>
    <name evidence="5" type="ORF">HRJ34_28455</name>
</gene>
<dbReference type="SUPFAM" id="SSF51735">
    <property type="entry name" value="NAD(P)-binding Rossmann-fold domains"/>
    <property type="match status" value="1"/>
</dbReference>
<proteinExistence type="inferred from homology"/>
<reference evidence="5" key="1">
    <citation type="submission" date="2020-07" db="EMBL/GenBank/DDBJ databases">
        <authorList>
            <person name="Camacho E."/>
        </authorList>
    </citation>
    <scope>NUCLEOTIDE SEQUENCE</scope>
    <source>
        <strain evidence="5">MPO218</strain>
        <plasmid evidence="5">pUPO218</plasmid>
    </source>
</reference>
<evidence type="ECO:0000313" key="5">
    <source>
        <dbReference type="EMBL" id="QTH24981.1"/>
    </source>
</evidence>
<accession>A0A975D8M0</accession>
<evidence type="ECO:0000256" key="3">
    <source>
        <dbReference type="ARBA" id="ARBA00023027"/>
    </source>
</evidence>
<dbReference type="GO" id="GO:0051287">
    <property type="term" value="F:NAD binding"/>
    <property type="evidence" value="ECO:0007669"/>
    <property type="project" value="InterPro"/>
</dbReference>
<sequence length="316" mass="34576">MLKIAVLDDYANASLSCADWSDIERRADVTIFNRYIAEEDLVATLAPFDIICLLRERTAMPAAILRQLPQLKAIILSDAYIRVVDRDAAAACGIAIVDGQPPEGATISPHDTAEFVWGLIIATVRHIPQEVARLRQGQWQQTLGMSLAGRTLGIAGLGRTGAKVAEYARAFDMKVIAWSANLTEETAARHGVERVDKDMLFRRSDVVTIHYALGDRSRGLVGAREIDAMKPTAYLINTSRGPIVDEQALLSALREKRIAGAALDVFDREPLPGEHPFLALDNVVATPHLGFVTDRTMGFYHASIASTLGNYLRQTA</sequence>
<evidence type="ECO:0000313" key="6">
    <source>
        <dbReference type="Proteomes" id="UP000664914"/>
    </source>
</evidence>
<reference evidence="5" key="2">
    <citation type="submission" date="2021-04" db="EMBL/GenBank/DDBJ databases">
        <title>Isolation and genomic analysis of the ibuprofen-degrading bacterium Sphingomonas strain MPO218.</title>
        <authorList>
            <person name="Aulestia M."/>
            <person name="Flores A."/>
            <person name="Mangas E.L."/>
            <person name="Perez-Pulido A.J."/>
            <person name="Santero E."/>
            <person name="Camacho E.M."/>
        </authorList>
    </citation>
    <scope>NUCLEOTIDE SEQUENCE</scope>
    <source>
        <strain evidence="5">MPO218</strain>
        <plasmid evidence="5">pUPO218</plasmid>
    </source>
</reference>
<dbReference type="CDD" id="cd12169">
    <property type="entry name" value="PGDH_like_1"/>
    <property type="match status" value="1"/>
</dbReference>
<dbReference type="AlphaFoldDB" id="A0A975D8M0"/>
<dbReference type="InterPro" id="IPR036291">
    <property type="entry name" value="NAD(P)-bd_dom_sf"/>
</dbReference>
<dbReference type="EMBL" id="CP059321">
    <property type="protein sequence ID" value="QTH24981.1"/>
    <property type="molecule type" value="Genomic_DNA"/>
</dbReference>
<keyword evidence="5" id="KW-0614">Plasmid</keyword>
<dbReference type="PANTHER" id="PTHR42789:SF1">
    <property type="entry name" value="D-ISOMER SPECIFIC 2-HYDROXYACID DEHYDROGENASE FAMILY PROTEIN (AFU_ORTHOLOGUE AFUA_6G10090)"/>
    <property type="match status" value="1"/>
</dbReference>
<keyword evidence="3" id="KW-0520">NAD</keyword>
<dbReference type="Proteomes" id="UP000664914">
    <property type="component" value="Plasmid pUPO218"/>
</dbReference>
<name>A0A975D8M0_9SPHN</name>
<dbReference type="PANTHER" id="PTHR42789">
    <property type="entry name" value="D-ISOMER SPECIFIC 2-HYDROXYACID DEHYDROGENASE FAMILY PROTEIN (AFU_ORTHOLOGUE AFUA_6G10090)"/>
    <property type="match status" value="1"/>
</dbReference>
<dbReference type="RefSeq" id="WP_208634670.1">
    <property type="nucleotide sequence ID" value="NZ_CP059321.1"/>
</dbReference>
<dbReference type="Gene3D" id="3.40.50.720">
    <property type="entry name" value="NAD(P)-binding Rossmann-like Domain"/>
    <property type="match status" value="2"/>
</dbReference>
<dbReference type="InterPro" id="IPR050857">
    <property type="entry name" value="D-2-hydroxyacid_DH"/>
</dbReference>
<dbReference type="FunFam" id="3.40.50.720:FF:000203">
    <property type="entry name" value="D-3-phosphoglycerate dehydrogenase (SerA)"/>
    <property type="match status" value="1"/>
</dbReference>
<geneLocation type="plasmid" evidence="5 6">
    <name>pUPO218</name>
</geneLocation>
<dbReference type="InterPro" id="IPR029753">
    <property type="entry name" value="D-isomer_DH_CS"/>
</dbReference>
<protein>
    <submittedName>
        <fullName evidence="5">D-2-hydroxyacid dehydrogenase family protein</fullName>
    </submittedName>
</protein>
<organism evidence="5 6">
    <name type="scientific">Rhizorhabdus wittichii</name>
    <dbReference type="NCBI Taxonomy" id="160791"/>
    <lineage>
        <taxon>Bacteria</taxon>
        <taxon>Pseudomonadati</taxon>
        <taxon>Pseudomonadota</taxon>
        <taxon>Alphaproteobacteria</taxon>
        <taxon>Sphingomonadales</taxon>
        <taxon>Sphingomonadaceae</taxon>
        <taxon>Rhizorhabdus</taxon>
    </lineage>
</organism>
<evidence type="ECO:0000256" key="2">
    <source>
        <dbReference type="ARBA" id="ARBA00023002"/>
    </source>
</evidence>
<dbReference type="SUPFAM" id="SSF52283">
    <property type="entry name" value="Formate/glycerate dehydrogenase catalytic domain-like"/>
    <property type="match status" value="1"/>
</dbReference>